<dbReference type="GO" id="GO:0043565">
    <property type="term" value="F:sequence-specific DNA binding"/>
    <property type="evidence" value="ECO:0007669"/>
    <property type="project" value="InterPro"/>
</dbReference>
<dbReference type="InterPro" id="IPR037923">
    <property type="entry name" value="HTH-like"/>
</dbReference>
<sequence length="292" mass="34619">MKIPILKIKQFQESEPVNEFYVNTFSNHIALNKSLINRPHKHNFYLCVVFTEGSGTHEVDFNSYKISPGKVFFLRPGQTHFWTFDTPPEGYILFHSQEFYELYFLEHKLNSFPFFSSFLNSPVLEVSQTKTHTLSAQFHDIYEEYVQDNTFRTLKMVSLLNIIYINLTREYTTNIEVEEHFSSNYLMLFEKLEVLINKHFQVEKFPKFYANQLHITTKHLNRVVKGTINKTTSDLISERIILEAKRLIVHSDDSLTTIANKLDFSDYSYFSKLFKAKTTLTPMQFRKKYIHK</sequence>
<dbReference type="PROSITE" id="PS01124">
    <property type="entry name" value="HTH_ARAC_FAMILY_2"/>
    <property type="match status" value="1"/>
</dbReference>
<dbReference type="InterPro" id="IPR018060">
    <property type="entry name" value="HTH_AraC"/>
</dbReference>
<dbReference type="OrthoDB" id="1096411at2"/>
<name>A0A1G7H044_9FLAO</name>
<keyword evidence="2 5" id="KW-0238">DNA-binding</keyword>
<dbReference type="STRING" id="227084.SAMN05421855_103431"/>
<reference evidence="5 6" key="1">
    <citation type="submission" date="2016-10" db="EMBL/GenBank/DDBJ databases">
        <authorList>
            <person name="de Groot N.N."/>
        </authorList>
    </citation>
    <scope>NUCLEOTIDE SEQUENCE [LARGE SCALE GENOMIC DNA]</scope>
    <source>
        <strain evidence="5 6">DSM 16195</strain>
    </source>
</reference>
<proteinExistence type="predicted"/>
<evidence type="ECO:0000256" key="2">
    <source>
        <dbReference type="ARBA" id="ARBA00023125"/>
    </source>
</evidence>
<keyword evidence="1" id="KW-0805">Transcription regulation</keyword>
<dbReference type="SUPFAM" id="SSF46689">
    <property type="entry name" value="Homeodomain-like"/>
    <property type="match status" value="1"/>
</dbReference>
<gene>
    <name evidence="5" type="ORF">SAMN05421855_103431</name>
</gene>
<dbReference type="Pfam" id="PF12833">
    <property type="entry name" value="HTH_18"/>
    <property type="match status" value="1"/>
</dbReference>
<dbReference type="PANTHER" id="PTHR43280:SF32">
    <property type="entry name" value="TRANSCRIPTIONAL REGULATORY PROTEIN"/>
    <property type="match status" value="1"/>
</dbReference>
<feature type="domain" description="HTH araC/xylS-type" evidence="4">
    <location>
        <begin position="190"/>
        <end position="288"/>
    </location>
</feature>
<keyword evidence="3" id="KW-0804">Transcription</keyword>
<dbReference type="InterPro" id="IPR003313">
    <property type="entry name" value="AraC-bd"/>
</dbReference>
<dbReference type="Gene3D" id="2.60.120.10">
    <property type="entry name" value="Jelly Rolls"/>
    <property type="match status" value="1"/>
</dbReference>
<evidence type="ECO:0000313" key="5">
    <source>
        <dbReference type="EMBL" id="SDE93693.1"/>
    </source>
</evidence>
<dbReference type="Gene3D" id="1.10.10.60">
    <property type="entry name" value="Homeodomain-like"/>
    <property type="match status" value="1"/>
</dbReference>
<evidence type="ECO:0000259" key="4">
    <source>
        <dbReference type="PROSITE" id="PS01124"/>
    </source>
</evidence>
<dbReference type="PANTHER" id="PTHR43280">
    <property type="entry name" value="ARAC-FAMILY TRANSCRIPTIONAL REGULATOR"/>
    <property type="match status" value="1"/>
</dbReference>
<dbReference type="AlphaFoldDB" id="A0A1G7H044"/>
<accession>A0A1G7H044</accession>
<evidence type="ECO:0000313" key="6">
    <source>
        <dbReference type="Proteomes" id="UP000199321"/>
    </source>
</evidence>
<keyword evidence="6" id="KW-1185">Reference proteome</keyword>
<dbReference type="SUPFAM" id="SSF51215">
    <property type="entry name" value="Regulatory protein AraC"/>
    <property type="match status" value="1"/>
</dbReference>
<dbReference type="InterPro" id="IPR014710">
    <property type="entry name" value="RmlC-like_jellyroll"/>
</dbReference>
<dbReference type="EMBL" id="FNBA01000003">
    <property type="protein sequence ID" value="SDE93693.1"/>
    <property type="molecule type" value="Genomic_DNA"/>
</dbReference>
<dbReference type="Proteomes" id="UP000199321">
    <property type="component" value="Unassembled WGS sequence"/>
</dbReference>
<evidence type="ECO:0000256" key="3">
    <source>
        <dbReference type="ARBA" id="ARBA00023163"/>
    </source>
</evidence>
<dbReference type="Pfam" id="PF02311">
    <property type="entry name" value="AraC_binding"/>
    <property type="match status" value="1"/>
</dbReference>
<organism evidence="5 6">
    <name type="scientific">Ulvibacter litoralis</name>
    <dbReference type="NCBI Taxonomy" id="227084"/>
    <lineage>
        <taxon>Bacteria</taxon>
        <taxon>Pseudomonadati</taxon>
        <taxon>Bacteroidota</taxon>
        <taxon>Flavobacteriia</taxon>
        <taxon>Flavobacteriales</taxon>
        <taxon>Flavobacteriaceae</taxon>
        <taxon>Ulvibacter</taxon>
    </lineage>
</organism>
<dbReference type="InterPro" id="IPR009057">
    <property type="entry name" value="Homeodomain-like_sf"/>
</dbReference>
<dbReference type="GO" id="GO:0003700">
    <property type="term" value="F:DNA-binding transcription factor activity"/>
    <property type="evidence" value="ECO:0007669"/>
    <property type="project" value="InterPro"/>
</dbReference>
<dbReference type="SMART" id="SM00342">
    <property type="entry name" value="HTH_ARAC"/>
    <property type="match status" value="1"/>
</dbReference>
<protein>
    <submittedName>
        <fullName evidence="5">AraC-type DNA-binding protein</fullName>
    </submittedName>
</protein>
<evidence type="ECO:0000256" key="1">
    <source>
        <dbReference type="ARBA" id="ARBA00023015"/>
    </source>
</evidence>
<dbReference type="RefSeq" id="WP_093144572.1">
    <property type="nucleotide sequence ID" value="NZ_BMWO01000005.1"/>
</dbReference>